<organism evidence="1">
    <name type="scientific">viral metagenome</name>
    <dbReference type="NCBI Taxonomy" id="1070528"/>
    <lineage>
        <taxon>unclassified sequences</taxon>
        <taxon>metagenomes</taxon>
        <taxon>organismal metagenomes</taxon>
    </lineage>
</organism>
<sequence>MDRPVKYTFVPKQRNIISNDNIKLKPVRFYQIATYKNNNNLYHVRRITFDGNNSITEVKNAFFKKYKLEEFIESKRDNLYNTYPVYSLDTIPYPTASDISLARSDILQYDHDYTGYSPYYCN</sequence>
<protein>
    <submittedName>
        <fullName evidence="1">Uncharacterized protein</fullName>
    </submittedName>
</protein>
<accession>A0A6C0ADI3</accession>
<dbReference type="EMBL" id="MN740548">
    <property type="protein sequence ID" value="QHS77455.1"/>
    <property type="molecule type" value="Genomic_DNA"/>
</dbReference>
<proteinExistence type="predicted"/>
<reference evidence="1" key="1">
    <citation type="journal article" date="2020" name="Nature">
        <title>Giant virus diversity and host interactions through global metagenomics.</title>
        <authorList>
            <person name="Schulz F."/>
            <person name="Roux S."/>
            <person name="Paez-Espino D."/>
            <person name="Jungbluth S."/>
            <person name="Walsh D.A."/>
            <person name="Denef V.J."/>
            <person name="McMahon K.D."/>
            <person name="Konstantinidis K.T."/>
            <person name="Eloe-Fadrosh E.A."/>
            <person name="Kyrpides N.C."/>
            <person name="Woyke T."/>
        </authorList>
    </citation>
    <scope>NUCLEOTIDE SEQUENCE</scope>
    <source>
        <strain evidence="1">GVMAG-S-1004661-13</strain>
    </source>
</reference>
<dbReference type="AlphaFoldDB" id="A0A6C0ADI3"/>
<name>A0A6C0ADI3_9ZZZZ</name>
<evidence type="ECO:0000313" key="1">
    <source>
        <dbReference type="EMBL" id="QHS77455.1"/>
    </source>
</evidence>